<accession>Q5AY24</accession>
<dbReference type="STRING" id="227321.Q5AY24"/>
<dbReference type="OrthoDB" id="5350673at2759"/>
<evidence type="ECO:0000313" key="1">
    <source>
        <dbReference type="EMBL" id="CBF71499.1"/>
    </source>
</evidence>
<keyword evidence="2" id="KW-1185">Reference proteome</keyword>
<sequence>MTSVPPPSKKIRRFHHKSRPVLLSQVYARPGALLPLPCLPRLQSIWREALPELAGSFAFISHGLLSVAYIHMASLSPETSRSLLGESAFHVDQALPQYLEVIKNINKDNTAALFGFAMFINVITVESVSEECGALLRVARNVPSKRPETIKRLATHAVRVIHGQQGIFSIFSRFQRWTSNILLYPAIERRGAPVLREPTTSWVSVEDGRLARLSLLWERNPAVPATESQALCAALNSLRAAFVVVTQLTVPALAQAGHEDPCQIEPAAVELEEIHRRLSAVRLDDVLNVFTWLILIPRDFDRMIKEGNMYAMVMLAYYAILLDRTRSGLWWIHQLPHRYVLMAELVLGKERRE</sequence>
<dbReference type="Proteomes" id="UP000000560">
    <property type="component" value="Chromosome I"/>
</dbReference>
<dbReference type="AlphaFoldDB" id="Q5AY24"/>
<dbReference type="RefSeq" id="XP_664410.1">
    <property type="nucleotide sequence ID" value="XM_659318.1"/>
</dbReference>
<accession>C8V2E6</accession>
<dbReference type="GO" id="GO:0001228">
    <property type="term" value="F:DNA-binding transcription activator activity, RNA polymerase II-specific"/>
    <property type="evidence" value="ECO:0000318"/>
    <property type="project" value="GO_Central"/>
</dbReference>
<dbReference type="EMBL" id="BN001301">
    <property type="protein sequence ID" value="CBF71499.1"/>
    <property type="molecule type" value="Genomic_DNA"/>
</dbReference>
<gene>
    <name evidence="1" type="ORF">ANIA_06806</name>
</gene>
<dbReference type="GeneID" id="2870666"/>
<dbReference type="HOGENOM" id="CLU_785330_0_0_1"/>
<dbReference type="KEGG" id="ani:ANIA_06806"/>
<dbReference type="OMA" id="AMFINVI"/>
<dbReference type="InParanoid" id="Q5AY24"/>
<dbReference type="InterPro" id="IPR053157">
    <property type="entry name" value="Sterol_Uptake_Regulator"/>
</dbReference>
<protein>
    <submittedName>
        <fullName evidence="1">Uncharacterized protein</fullName>
    </submittedName>
</protein>
<dbReference type="GO" id="GO:0006357">
    <property type="term" value="P:regulation of transcription by RNA polymerase II"/>
    <property type="evidence" value="ECO:0000318"/>
    <property type="project" value="GO_Central"/>
</dbReference>
<reference evidence="2" key="2">
    <citation type="journal article" date="2009" name="Fungal Genet. Biol.">
        <title>The 2008 update of the Aspergillus nidulans genome annotation: a community effort.</title>
        <authorList>
            <person name="Wortman J.R."/>
            <person name="Gilsenan J.M."/>
            <person name="Joardar V."/>
            <person name="Deegan J."/>
            <person name="Clutterbuck J."/>
            <person name="Andersen M.R."/>
            <person name="Archer D."/>
            <person name="Bencina M."/>
            <person name="Braus G."/>
            <person name="Coutinho P."/>
            <person name="von Dohren H."/>
            <person name="Doonan J."/>
            <person name="Driessen A.J."/>
            <person name="Durek P."/>
            <person name="Espeso E."/>
            <person name="Fekete E."/>
            <person name="Flipphi M."/>
            <person name="Estrada C.G."/>
            <person name="Geysens S."/>
            <person name="Goldman G."/>
            <person name="de Groot P.W."/>
            <person name="Hansen K."/>
            <person name="Harris S.D."/>
            <person name="Heinekamp T."/>
            <person name="Helmstaedt K."/>
            <person name="Henrissat B."/>
            <person name="Hofmann G."/>
            <person name="Homan T."/>
            <person name="Horio T."/>
            <person name="Horiuchi H."/>
            <person name="James S."/>
            <person name="Jones M."/>
            <person name="Karaffa L."/>
            <person name="Karanyi Z."/>
            <person name="Kato M."/>
            <person name="Keller N."/>
            <person name="Kelly D.E."/>
            <person name="Kiel J.A."/>
            <person name="Kim J.M."/>
            <person name="van der Klei I.J."/>
            <person name="Klis F.M."/>
            <person name="Kovalchuk A."/>
            <person name="Krasevec N."/>
            <person name="Kubicek C.P."/>
            <person name="Liu B."/>
            <person name="Maccabe A."/>
            <person name="Meyer V."/>
            <person name="Mirabito P."/>
            <person name="Miskei M."/>
            <person name="Mos M."/>
            <person name="Mullins J."/>
            <person name="Nelson D.R."/>
            <person name="Nielsen J."/>
            <person name="Oakley B.R."/>
            <person name="Osmani S.A."/>
            <person name="Pakula T."/>
            <person name="Paszewski A."/>
            <person name="Paulsen I."/>
            <person name="Pilsyk S."/>
            <person name="Pocsi I."/>
            <person name="Punt P.J."/>
            <person name="Ram A.F."/>
            <person name="Ren Q."/>
            <person name="Robellet X."/>
            <person name="Robson G."/>
            <person name="Seiboth B."/>
            <person name="van Solingen P."/>
            <person name="Specht T."/>
            <person name="Sun J."/>
            <person name="Taheri-Talesh N."/>
            <person name="Takeshita N."/>
            <person name="Ussery D."/>
            <person name="vanKuyk P.A."/>
            <person name="Visser H."/>
            <person name="van de Vondervoort P.J."/>
            <person name="de Vries R.P."/>
            <person name="Walton J."/>
            <person name="Xiang X."/>
            <person name="Xiong Y."/>
            <person name="Zeng A.P."/>
            <person name="Brandt B.W."/>
            <person name="Cornell M.J."/>
            <person name="van den Hondel C.A."/>
            <person name="Visser J."/>
            <person name="Oliver S.G."/>
            <person name="Turner G."/>
        </authorList>
    </citation>
    <scope>GENOME REANNOTATION</scope>
    <source>
        <strain evidence="2">FGSC A4 / ATCC 38163 / CBS 112.46 / NRRL 194 / M139</strain>
    </source>
</reference>
<dbReference type="PANTHER" id="PTHR47784">
    <property type="entry name" value="STEROL UPTAKE CONTROL PROTEIN 2"/>
    <property type="match status" value="1"/>
</dbReference>
<dbReference type="PANTHER" id="PTHR47784:SF5">
    <property type="entry name" value="STEROL UPTAKE CONTROL PROTEIN 2"/>
    <property type="match status" value="1"/>
</dbReference>
<evidence type="ECO:0000313" key="2">
    <source>
        <dbReference type="Proteomes" id="UP000000560"/>
    </source>
</evidence>
<name>Q5AY24_EMENI</name>
<proteinExistence type="predicted"/>
<organism evidence="1 2">
    <name type="scientific">Emericella nidulans (strain FGSC A4 / ATCC 38163 / CBS 112.46 / NRRL 194 / M139)</name>
    <name type="common">Aspergillus nidulans</name>
    <dbReference type="NCBI Taxonomy" id="227321"/>
    <lineage>
        <taxon>Eukaryota</taxon>
        <taxon>Fungi</taxon>
        <taxon>Dikarya</taxon>
        <taxon>Ascomycota</taxon>
        <taxon>Pezizomycotina</taxon>
        <taxon>Eurotiomycetes</taxon>
        <taxon>Eurotiomycetidae</taxon>
        <taxon>Eurotiales</taxon>
        <taxon>Aspergillaceae</taxon>
        <taxon>Aspergillus</taxon>
        <taxon>Aspergillus subgen. Nidulantes</taxon>
    </lineage>
</organism>
<reference evidence="2" key="1">
    <citation type="journal article" date="2005" name="Nature">
        <title>Sequencing of Aspergillus nidulans and comparative analysis with A. fumigatus and A. oryzae.</title>
        <authorList>
            <person name="Galagan J.E."/>
            <person name="Calvo S.E."/>
            <person name="Cuomo C."/>
            <person name="Ma L.J."/>
            <person name="Wortman J.R."/>
            <person name="Batzoglou S."/>
            <person name="Lee S.I."/>
            <person name="Basturkmen M."/>
            <person name="Spevak C.C."/>
            <person name="Clutterbuck J."/>
            <person name="Kapitonov V."/>
            <person name="Jurka J."/>
            <person name="Scazzocchio C."/>
            <person name="Farman M."/>
            <person name="Butler J."/>
            <person name="Purcell S."/>
            <person name="Harris S."/>
            <person name="Braus G.H."/>
            <person name="Draht O."/>
            <person name="Busch S."/>
            <person name="D'Enfert C."/>
            <person name="Bouchier C."/>
            <person name="Goldman G.H."/>
            <person name="Bell-Pedersen D."/>
            <person name="Griffiths-Jones S."/>
            <person name="Doonan J.H."/>
            <person name="Yu J."/>
            <person name="Vienken K."/>
            <person name="Pain A."/>
            <person name="Freitag M."/>
            <person name="Selker E.U."/>
            <person name="Archer D.B."/>
            <person name="Penalva M.A."/>
            <person name="Oakley B.R."/>
            <person name="Momany M."/>
            <person name="Tanaka T."/>
            <person name="Kumagai T."/>
            <person name="Asai K."/>
            <person name="Machida M."/>
            <person name="Nierman W.C."/>
            <person name="Denning D.W."/>
            <person name="Caddick M."/>
            <person name="Hynes M."/>
            <person name="Paoletti M."/>
            <person name="Fischer R."/>
            <person name="Miller B."/>
            <person name="Dyer P."/>
            <person name="Sachs M.S."/>
            <person name="Osmani S.A."/>
            <person name="Birren B.W."/>
        </authorList>
    </citation>
    <scope>NUCLEOTIDE SEQUENCE [LARGE SCALE GENOMIC DNA]</scope>
    <source>
        <strain evidence="2">FGSC A4 / ATCC 38163 / CBS 112.46 / NRRL 194 / M139</strain>
    </source>
</reference>